<name>A0ABQ0E316_9PORP</name>
<dbReference type="HAMAP" id="MF_01343_B">
    <property type="entry name" value="Ribosomal_uS15_B"/>
    <property type="match status" value="1"/>
</dbReference>
<dbReference type="RefSeq" id="WP_411915832.1">
    <property type="nucleotide sequence ID" value="NZ_BAAFSF010000004.1"/>
</dbReference>
<reference evidence="6 7" key="1">
    <citation type="journal article" date="2025" name="Int. J. Syst. Evol. Microbiol.">
        <title>Desulfovibrio falkowii sp. nov., Porphyromonas miyakawae sp. nov., Mediterraneibacter flintii sp. nov. and Owariibacterium komagatae gen. nov., sp. nov., isolated from human faeces.</title>
        <authorList>
            <person name="Hamaguchi T."/>
            <person name="Ohara M."/>
            <person name="Hisatomi A."/>
            <person name="Sekiguchi K."/>
            <person name="Takeda J.I."/>
            <person name="Ueyama J."/>
            <person name="Ito M."/>
            <person name="Nishiwaki H."/>
            <person name="Ogi T."/>
            <person name="Hirayama M."/>
            <person name="Ohkuma M."/>
            <person name="Sakamoto M."/>
            <person name="Ohno K."/>
        </authorList>
    </citation>
    <scope>NUCLEOTIDE SEQUENCE [LARGE SCALE GENOMIC DNA]</scope>
    <source>
        <strain evidence="6 7">13CB11C</strain>
    </source>
</reference>
<organism evidence="6 7">
    <name type="scientific">Porphyromonas miyakawae</name>
    <dbReference type="NCBI Taxonomy" id="3137470"/>
    <lineage>
        <taxon>Bacteria</taxon>
        <taxon>Pseudomonadati</taxon>
        <taxon>Bacteroidota</taxon>
        <taxon>Bacteroidia</taxon>
        <taxon>Bacteroidales</taxon>
        <taxon>Porphyromonadaceae</taxon>
        <taxon>Porphyromonas</taxon>
    </lineage>
</organism>
<sequence length="89" mass="10446">MYLDSEKKKEIFAKYGANPEDTGSAESQIALFSYRIDHLTEHLKQNPKDYATARSLKMLVGKRRRLLDYVAKQDIQRYRDLIAKLGLRR</sequence>
<dbReference type="InterPro" id="IPR000589">
    <property type="entry name" value="Ribosomal_uS15"/>
</dbReference>
<dbReference type="InterPro" id="IPR009068">
    <property type="entry name" value="uS15_NS1_RNA-bd_sf"/>
</dbReference>
<keyword evidence="7" id="KW-1185">Reference proteome</keyword>
<dbReference type="Pfam" id="PF00312">
    <property type="entry name" value="Ribosomal_S15"/>
    <property type="match status" value="1"/>
</dbReference>
<dbReference type="Proteomes" id="UP001628220">
    <property type="component" value="Unassembled WGS sequence"/>
</dbReference>
<comment type="subunit">
    <text evidence="3">Part of the 30S ribosomal subunit. Forms a bridge to the 50S subunit in the 70S ribosome, contacting the 23S rRNA.</text>
</comment>
<dbReference type="CDD" id="cd00353">
    <property type="entry name" value="Ribosomal_S15p_S13e"/>
    <property type="match status" value="1"/>
</dbReference>
<comment type="similarity">
    <text evidence="3 4">Belongs to the universal ribosomal protein uS15 family.</text>
</comment>
<accession>A0ABQ0E316</accession>
<comment type="function">
    <text evidence="3">Forms an intersubunit bridge (bridge B4) with the 23S rRNA of the 50S subunit in the ribosome.</text>
</comment>
<keyword evidence="3 5" id="KW-0694">RNA-binding</keyword>
<dbReference type="NCBIfam" id="TIGR00952">
    <property type="entry name" value="S15_bact"/>
    <property type="match status" value="1"/>
</dbReference>
<dbReference type="PANTHER" id="PTHR23321:SF26">
    <property type="entry name" value="SMALL RIBOSOMAL SUBUNIT PROTEIN US15M"/>
    <property type="match status" value="1"/>
</dbReference>
<evidence type="ECO:0000256" key="2">
    <source>
        <dbReference type="ARBA" id="ARBA00023274"/>
    </source>
</evidence>
<gene>
    <name evidence="3 6" type="primary">rpsO</name>
    <name evidence="6" type="ORF">Tsumi_11680</name>
</gene>
<dbReference type="PROSITE" id="PS00362">
    <property type="entry name" value="RIBOSOMAL_S15"/>
    <property type="match status" value="1"/>
</dbReference>
<protein>
    <recommendedName>
        <fullName evidence="3">Small ribosomal subunit protein uS15</fullName>
    </recommendedName>
</protein>
<dbReference type="Gene3D" id="6.10.250.3130">
    <property type="match status" value="1"/>
</dbReference>
<dbReference type="Gene3D" id="1.10.287.10">
    <property type="entry name" value="S15/NS1, RNA-binding"/>
    <property type="match status" value="1"/>
</dbReference>
<keyword evidence="3 5" id="KW-0699">rRNA-binding</keyword>
<evidence type="ECO:0000256" key="1">
    <source>
        <dbReference type="ARBA" id="ARBA00022980"/>
    </source>
</evidence>
<dbReference type="InterPro" id="IPR005290">
    <property type="entry name" value="Ribosomal_uS15_bac-type"/>
</dbReference>
<dbReference type="SUPFAM" id="SSF47060">
    <property type="entry name" value="S15/NS1 RNA-binding domain"/>
    <property type="match status" value="1"/>
</dbReference>
<evidence type="ECO:0000256" key="5">
    <source>
        <dbReference type="RuleBase" id="RU004524"/>
    </source>
</evidence>
<dbReference type="GO" id="GO:0005840">
    <property type="term" value="C:ribosome"/>
    <property type="evidence" value="ECO:0007669"/>
    <property type="project" value="UniProtKB-KW"/>
</dbReference>
<keyword evidence="2 3" id="KW-0687">Ribonucleoprotein</keyword>
<evidence type="ECO:0000256" key="3">
    <source>
        <dbReference type="HAMAP-Rule" id="MF_01343"/>
    </source>
</evidence>
<dbReference type="EMBL" id="BAAFSF010000004">
    <property type="protein sequence ID" value="GAB1252062.1"/>
    <property type="molecule type" value="Genomic_DNA"/>
</dbReference>
<evidence type="ECO:0000313" key="7">
    <source>
        <dbReference type="Proteomes" id="UP001628220"/>
    </source>
</evidence>
<comment type="function">
    <text evidence="3 5">One of the primary rRNA binding proteins, it binds directly to 16S rRNA where it helps nucleate assembly of the platform of the 30S subunit by binding and bridging several RNA helices of the 16S rRNA.</text>
</comment>
<comment type="caution">
    <text evidence="6">The sequence shown here is derived from an EMBL/GenBank/DDBJ whole genome shotgun (WGS) entry which is preliminary data.</text>
</comment>
<dbReference type="PANTHER" id="PTHR23321">
    <property type="entry name" value="RIBOSOMAL PROTEIN S15, BACTERIAL AND ORGANELLAR"/>
    <property type="match status" value="1"/>
</dbReference>
<keyword evidence="1 3" id="KW-0689">Ribosomal protein</keyword>
<evidence type="ECO:0000256" key="4">
    <source>
        <dbReference type="RuleBase" id="RU003919"/>
    </source>
</evidence>
<dbReference type="SMART" id="SM01387">
    <property type="entry name" value="Ribosomal_S15"/>
    <property type="match status" value="1"/>
</dbReference>
<proteinExistence type="inferred from homology"/>
<evidence type="ECO:0000313" key="6">
    <source>
        <dbReference type="EMBL" id="GAB1252062.1"/>
    </source>
</evidence>